<protein>
    <submittedName>
        <fullName evidence="1">Uncharacterized protein</fullName>
    </submittedName>
</protein>
<organism evidence="1">
    <name type="scientific">Cacopsylla melanoneura</name>
    <dbReference type="NCBI Taxonomy" id="428564"/>
    <lineage>
        <taxon>Eukaryota</taxon>
        <taxon>Metazoa</taxon>
        <taxon>Ecdysozoa</taxon>
        <taxon>Arthropoda</taxon>
        <taxon>Hexapoda</taxon>
        <taxon>Insecta</taxon>
        <taxon>Pterygota</taxon>
        <taxon>Neoptera</taxon>
        <taxon>Paraneoptera</taxon>
        <taxon>Hemiptera</taxon>
        <taxon>Sternorrhyncha</taxon>
        <taxon>Psylloidea</taxon>
        <taxon>Psyllidae</taxon>
        <taxon>Psyllinae</taxon>
        <taxon>Cacopsylla</taxon>
    </lineage>
</organism>
<proteinExistence type="predicted"/>
<name>A0A8D8T818_9HEMI</name>
<reference evidence="1" key="1">
    <citation type="submission" date="2021-05" db="EMBL/GenBank/DDBJ databases">
        <authorList>
            <person name="Alioto T."/>
            <person name="Alioto T."/>
            <person name="Gomez Garrido J."/>
        </authorList>
    </citation>
    <scope>NUCLEOTIDE SEQUENCE</scope>
</reference>
<dbReference type="EMBL" id="HBUF01254450">
    <property type="protein sequence ID" value="CAG6681142.1"/>
    <property type="molecule type" value="Transcribed_RNA"/>
</dbReference>
<dbReference type="EMBL" id="HBUF01254449">
    <property type="protein sequence ID" value="CAG6681141.1"/>
    <property type="molecule type" value="Transcribed_RNA"/>
</dbReference>
<dbReference type="AlphaFoldDB" id="A0A8D8T818"/>
<sequence length="108" mass="12397">MCKTLCILEVTLGSKYFVFQAHKIPLIHAIFFIIFTNEARLSAAVNDLLDELDFNNSDMDLTDDEDADPTFSIARDHSRLREILILLLPRLKMMKKVQQNEMIGHAFG</sequence>
<evidence type="ECO:0000313" key="1">
    <source>
        <dbReference type="EMBL" id="CAG6681142.1"/>
    </source>
</evidence>
<accession>A0A8D8T818</accession>